<dbReference type="STRING" id="366533.SAMN05444339_102104"/>
<dbReference type="Gene3D" id="3.10.20.10">
    <property type="match status" value="1"/>
</dbReference>
<keyword evidence="2 3" id="KW-0501">Molybdenum cofactor biosynthesis</keyword>
<dbReference type="InterPro" id="IPR003786">
    <property type="entry name" value="FdhD"/>
</dbReference>
<dbReference type="SUPFAM" id="SSF53927">
    <property type="entry name" value="Cytidine deaminase-like"/>
    <property type="match status" value="1"/>
</dbReference>
<evidence type="ECO:0000313" key="4">
    <source>
        <dbReference type="EMBL" id="SHE80256.1"/>
    </source>
</evidence>
<feature type="active site" description="Cysteine persulfide intermediate" evidence="3">
    <location>
        <position position="104"/>
    </location>
</feature>
<dbReference type="PIRSF" id="PIRSF015626">
    <property type="entry name" value="FdhD"/>
    <property type="match status" value="1"/>
</dbReference>
<reference evidence="5" key="1">
    <citation type="submission" date="2016-11" db="EMBL/GenBank/DDBJ databases">
        <authorList>
            <person name="Varghese N."/>
            <person name="Submissions S."/>
        </authorList>
    </citation>
    <scope>NUCLEOTIDE SEQUENCE [LARGE SCALE GENOMIC DNA]</scope>
    <source>
        <strain evidence="5">DSM 29326</strain>
    </source>
</reference>
<comment type="subcellular location">
    <subcellularLocation>
        <location evidence="3">Cytoplasm</location>
    </subcellularLocation>
</comment>
<dbReference type="GO" id="GO:0005737">
    <property type="term" value="C:cytoplasm"/>
    <property type="evidence" value="ECO:0007669"/>
    <property type="project" value="UniProtKB-SubCell"/>
</dbReference>
<protein>
    <recommendedName>
        <fullName evidence="3">Sulfur carrier protein FdhD</fullName>
    </recommendedName>
</protein>
<gene>
    <name evidence="3" type="primary">fdhD</name>
    <name evidence="4" type="ORF">SAMN05444339_102104</name>
</gene>
<evidence type="ECO:0000256" key="3">
    <source>
        <dbReference type="HAMAP-Rule" id="MF_00187"/>
    </source>
</evidence>
<proteinExistence type="inferred from homology"/>
<dbReference type="InterPro" id="IPR016193">
    <property type="entry name" value="Cytidine_deaminase-like"/>
</dbReference>
<dbReference type="GO" id="GO:0006777">
    <property type="term" value="P:Mo-molybdopterin cofactor biosynthetic process"/>
    <property type="evidence" value="ECO:0007669"/>
    <property type="project" value="UniProtKB-UniRule"/>
</dbReference>
<sequence length="261" mass="27455">MTVQGARFPVGHPMTAQPPLVSERPVAIVCNAVTLGVMMASPTDLEDFALGFAVTEGVIHDPSELREIEIVDHANGTEARLWLSPAAAVRAAARHRAMTGPVGCGLCGIDSLDKVDRPLPPLSAHAVTLTRAEACAAPDLLRLRQPEHDRTRGCHAAGFLIPGRGIVLAREDVGRHNALDKLAGALVKSGLTPASGAVVLTSRVSTEMVQKAVMMGAATVIAVSTATDYAVRLADRADLTLITRVRDGHCEVLSAPHRLLS</sequence>
<dbReference type="HAMAP" id="MF_00187">
    <property type="entry name" value="FdhD"/>
    <property type="match status" value="1"/>
</dbReference>
<dbReference type="PANTHER" id="PTHR30592">
    <property type="entry name" value="FORMATE DEHYDROGENASE"/>
    <property type="match status" value="1"/>
</dbReference>
<dbReference type="NCBIfam" id="TIGR00129">
    <property type="entry name" value="fdhD_narQ"/>
    <property type="match status" value="1"/>
</dbReference>
<comment type="similarity">
    <text evidence="3">Belongs to the FdhD family.</text>
</comment>
<keyword evidence="5" id="KW-1185">Reference proteome</keyword>
<comment type="function">
    <text evidence="3">Required for formate dehydrogenase (FDH) activity. Acts as a sulfur carrier protein that transfers sulfur from IscS to the molybdenum cofactor prior to its insertion into FDH.</text>
</comment>
<dbReference type="Gene3D" id="3.40.140.10">
    <property type="entry name" value="Cytidine Deaminase, domain 2"/>
    <property type="match status" value="1"/>
</dbReference>
<comment type="caution">
    <text evidence="3">Lacks conserved residue(s) required for the propagation of feature annotation.</text>
</comment>
<dbReference type="RefSeq" id="WP_072856264.1">
    <property type="nucleotide sequence ID" value="NZ_FQUE01000002.1"/>
</dbReference>
<keyword evidence="1 3" id="KW-0963">Cytoplasm</keyword>
<evidence type="ECO:0000256" key="2">
    <source>
        <dbReference type="ARBA" id="ARBA00023150"/>
    </source>
</evidence>
<evidence type="ECO:0000256" key="1">
    <source>
        <dbReference type="ARBA" id="ARBA00022490"/>
    </source>
</evidence>
<name>A0A1M4WGA0_LOKAT</name>
<dbReference type="EMBL" id="FQUE01000002">
    <property type="protein sequence ID" value="SHE80256.1"/>
    <property type="molecule type" value="Genomic_DNA"/>
</dbReference>
<dbReference type="Proteomes" id="UP000183987">
    <property type="component" value="Unassembled WGS sequence"/>
</dbReference>
<organism evidence="4 5">
    <name type="scientific">Loktanella atrilutea</name>
    <dbReference type="NCBI Taxonomy" id="366533"/>
    <lineage>
        <taxon>Bacteria</taxon>
        <taxon>Pseudomonadati</taxon>
        <taxon>Pseudomonadota</taxon>
        <taxon>Alphaproteobacteria</taxon>
        <taxon>Rhodobacterales</taxon>
        <taxon>Roseobacteraceae</taxon>
        <taxon>Loktanella</taxon>
    </lineage>
</organism>
<dbReference type="GO" id="GO:0016783">
    <property type="term" value="F:sulfurtransferase activity"/>
    <property type="evidence" value="ECO:0007669"/>
    <property type="project" value="InterPro"/>
</dbReference>
<dbReference type="PANTHER" id="PTHR30592:SF1">
    <property type="entry name" value="SULFUR CARRIER PROTEIN FDHD"/>
    <property type="match status" value="1"/>
</dbReference>
<dbReference type="GO" id="GO:0097163">
    <property type="term" value="F:sulfur carrier activity"/>
    <property type="evidence" value="ECO:0007669"/>
    <property type="project" value="UniProtKB-UniRule"/>
</dbReference>
<accession>A0A1M4WGA0</accession>
<dbReference type="AlphaFoldDB" id="A0A1M4WGA0"/>
<dbReference type="Pfam" id="PF02634">
    <property type="entry name" value="FdhD-NarQ"/>
    <property type="match status" value="1"/>
</dbReference>
<evidence type="ECO:0000313" key="5">
    <source>
        <dbReference type="Proteomes" id="UP000183987"/>
    </source>
</evidence>